<comment type="caution">
    <text evidence="2">The sequence shown here is derived from an EMBL/GenBank/DDBJ whole genome shotgun (WGS) entry which is preliminary data.</text>
</comment>
<gene>
    <name evidence="2" type="ORF">BPSY_1228</name>
</gene>
<dbReference type="AlphaFoldDB" id="A0A087CGH7"/>
<dbReference type="RefSeq" id="WP_033498395.1">
    <property type="nucleotide sequence ID" value="NZ_JGZI01000009.1"/>
</dbReference>
<proteinExistence type="predicted"/>
<feature type="region of interest" description="Disordered" evidence="1">
    <location>
        <begin position="99"/>
        <end position="118"/>
    </location>
</feature>
<evidence type="ECO:0000256" key="1">
    <source>
        <dbReference type="SAM" id="MobiDB-lite"/>
    </source>
</evidence>
<dbReference type="OrthoDB" id="3240570at2"/>
<protein>
    <submittedName>
        <fullName evidence="2">Uncharacterized protein</fullName>
    </submittedName>
</protein>
<dbReference type="EMBL" id="JGZI01000009">
    <property type="protein sequence ID" value="KFI82377.1"/>
    <property type="molecule type" value="Genomic_DNA"/>
</dbReference>
<dbReference type="Proteomes" id="UP000029050">
    <property type="component" value="Unassembled WGS sequence"/>
</dbReference>
<sequence>MKNQSTIHDSNPGLHALAREYGGQLRDASHRLGLPDGYQLSPSVSDGDVFSLGVVAADGQGDLTFDKDIARGRLDTVLIAVHTVVNLAEASDAAMHDSLERADRQRAARETESSRHAPADWRSRFDGIARPDLALEHTPGWCDQDAGDPLNVSHFIFRSHNDEFGLDFDVMEDTPGPVSMGLLPSWCDWDVQTAEELLTLSDHTGRLQQWLDDCATVTAWIRQHDESETSHE</sequence>
<organism evidence="2 3">
    <name type="scientific">Bifidobacterium psychraerophilum</name>
    <dbReference type="NCBI Taxonomy" id="218140"/>
    <lineage>
        <taxon>Bacteria</taxon>
        <taxon>Bacillati</taxon>
        <taxon>Actinomycetota</taxon>
        <taxon>Actinomycetes</taxon>
        <taxon>Bifidobacteriales</taxon>
        <taxon>Bifidobacteriaceae</taxon>
        <taxon>Bifidobacterium</taxon>
    </lineage>
</organism>
<dbReference type="STRING" id="218140.BPSY_1228"/>
<reference evidence="2 3" key="1">
    <citation type="submission" date="2014-03" db="EMBL/GenBank/DDBJ databases">
        <title>Genomics of Bifidobacteria.</title>
        <authorList>
            <person name="Ventura M."/>
            <person name="Milani C."/>
            <person name="Lugli G.A."/>
        </authorList>
    </citation>
    <scope>NUCLEOTIDE SEQUENCE [LARGE SCALE GENOMIC DNA]</scope>
    <source>
        <strain evidence="2 3">LMG 21775</strain>
    </source>
</reference>
<dbReference type="eggNOG" id="ENOG5030H9K">
    <property type="taxonomic scope" value="Bacteria"/>
</dbReference>
<keyword evidence="3" id="KW-1185">Reference proteome</keyword>
<evidence type="ECO:0000313" key="3">
    <source>
        <dbReference type="Proteomes" id="UP000029050"/>
    </source>
</evidence>
<evidence type="ECO:0000313" key="2">
    <source>
        <dbReference type="EMBL" id="KFI82377.1"/>
    </source>
</evidence>
<dbReference type="GeneID" id="98300434"/>
<accession>A0A087CGH7</accession>
<name>A0A087CGH7_9BIFI</name>